<evidence type="ECO:0000313" key="1">
    <source>
        <dbReference type="EMBL" id="SPS06043.1"/>
    </source>
</evidence>
<gene>
    <name evidence="1" type="ORF">NITFAB_1633</name>
</gene>
<dbReference type="AlphaFoldDB" id="A0A2X0QV24"/>
<dbReference type="EMBL" id="LS423452">
    <property type="protein sequence ID" value="SPS06043.1"/>
    <property type="molecule type" value="Genomic_DNA"/>
</dbReference>
<proteinExistence type="predicted"/>
<protein>
    <submittedName>
        <fullName evidence="1">Uncharacterized protein</fullName>
    </submittedName>
</protein>
<reference evidence="1" key="1">
    <citation type="submission" date="2018-05" db="EMBL/GenBank/DDBJ databases">
        <authorList>
            <person name="Lanie J.A."/>
            <person name="Ng W.-L."/>
            <person name="Kazmierczak K.M."/>
            <person name="Andrzejewski T.M."/>
            <person name="Davidsen T.M."/>
            <person name="Wayne K.J."/>
            <person name="Tettelin H."/>
            <person name="Glass J.I."/>
            <person name="Rusch D."/>
            <person name="Podicherti R."/>
            <person name="Tsui H.-C.T."/>
            <person name="Winkler M.E."/>
        </authorList>
    </citation>
    <scope>NUCLEOTIDE SEQUENCE</scope>
    <source>
        <strain evidence="1">KNB</strain>
    </source>
</reference>
<sequence length="95" mass="10622">MFLTMGLRLPTSVTASTAMCSSSCQTIPNEEIDILLSGLRIRSLPADEFEELLKRGDLQSRERLVWRKPNSWFVNATLPMAGIGKRKTKQAEILG</sequence>
<accession>A0A2X0QV24</accession>
<name>A0A2X0QV24_9PROT</name>
<organism evidence="1">
    <name type="scientific">Candidatus Nitrotoga fabula</name>
    <dbReference type="NCBI Taxonomy" id="2182327"/>
    <lineage>
        <taxon>Bacteria</taxon>
        <taxon>Pseudomonadati</taxon>
        <taxon>Pseudomonadota</taxon>
        <taxon>Betaproteobacteria</taxon>
        <taxon>Nitrosomonadales</taxon>
        <taxon>Gallionellaceae</taxon>
        <taxon>Candidatus Nitrotoga</taxon>
    </lineage>
</organism>